<comment type="caution">
    <text evidence="4">The sequence shown here is derived from an EMBL/GenBank/DDBJ whole genome shotgun (WGS) entry which is preliminary data.</text>
</comment>
<keyword evidence="3" id="KW-0012">Acyltransferase</keyword>
<dbReference type="Gene3D" id="3.40.630.30">
    <property type="match status" value="1"/>
</dbReference>
<evidence type="ECO:0000313" key="4">
    <source>
        <dbReference type="EMBL" id="MFC4610586.1"/>
    </source>
</evidence>
<keyword evidence="2" id="KW-0808">Transferase</keyword>
<keyword evidence="1" id="KW-1277">Toxin-antitoxin system</keyword>
<evidence type="ECO:0000313" key="5">
    <source>
        <dbReference type="Proteomes" id="UP001595993"/>
    </source>
</evidence>
<evidence type="ECO:0000256" key="2">
    <source>
        <dbReference type="ARBA" id="ARBA00022679"/>
    </source>
</evidence>
<dbReference type="PANTHER" id="PTHR36449">
    <property type="entry name" value="ACETYLTRANSFERASE-RELATED"/>
    <property type="match status" value="1"/>
</dbReference>
<dbReference type="RefSeq" id="WP_381198772.1">
    <property type="nucleotide sequence ID" value="NZ_JBHSFE010000018.1"/>
</dbReference>
<evidence type="ECO:0008006" key="6">
    <source>
        <dbReference type="Google" id="ProtNLM"/>
    </source>
</evidence>
<keyword evidence="5" id="KW-1185">Reference proteome</keyword>
<evidence type="ECO:0000256" key="3">
    <source>
        <dbReference type="ARBA" id="ARBA00023315"/>
    </source>
</evidence>
<protein>
    <recommendedName>
        <fullName evidence="6">GNAT family N-acetyltransferase</fullName>
    </recommendedName>
</protein>
<evidence type="ECO:0000256" key="1">
    <source>
        <dbReference type="ARBA" id="ARBA00022649"/>
    </source>
</evidence>
<dbReference type="SUPFAM" id="SSF55729">
    <property type="entry name" value="Acyl-CoA N-acyltransferases (Nat)"/>
    <property type="match status" value="1"/>
</dbReference>
<sequence>MTVYDSQLLNDHHRLDAFDCGKAELNTWLSSSAQHCNRNNTARTFVWTEPDDLNVLAYYSLAGHIIEKGALPPKLGRGSPGQSPAVLLARLALDKTLHGQRLGGVLLADSMGQIAQAVQHVAARFLLVDAIDEEAATFYERYGFKRIPGDNRLYRKMSDILASLDH</sequence>
<dbReference type="Proteomes" id="UP001595993">
    <property type="component" value="Unassembled WGS sequence"/>
</dbReference>
<gene>
    <name evidence="4" type="ORF">ACFO9E_22725</name>
</gene>
<organism evidence="4 5">
    <name type="scientific">Streptomyces maoxianensis</name>
    <dbReference type="NCBI Taxonomy" id="1459942"/>
    <lineage>
        <taxon>Bacteria</taxon>
        <taxon>Bacillati</taxon>
        <taxon>Actinomycetota</taxon>
        <taxon>Actinomycetes</taxon>
        <taxon>Kitasatosporales</taxon>
        <taxon>Streptomycetaceae</taxon>
        <taxon>Streptomyces</taxon>
    </lineage>
</organism>
<dbReference type="EMBL" id="JBHSFE010000018">
    <property type="protein sequence ID" value="MFC4610586.1"/>
    <property type="molecule type" value="Genomic_DNA"/>
</dbReference>
<accession>A0ABV9G8I9</accession>
<proteinExistence type="predicted"/>
<name>A0ABV9G8I9_9ACTN</name>
<dbReference type="InterPro" id="IPR016181">
    <property type="entry name" value="Acyl_CoA_acyltransferase"/>
</dbReference>
<reference evidence="5" key="1">
    <citation type="journal article" date="2019" name="Int. J. Syst. Evol. Microbiol.">
        <title>The Global Catalogue of Microorganisms (GCM) 10K type strain sequencing project: providing services to taxonomists for standard genome sequencing and annotation.</title>
        <authorList>
            <consortium name="The Broad Institute Genomics Platform"/>
            <consortium name="The Broad Institute Genome Sequencing Center for Infectious Disease"/>
            <person name="Wu L."/>
            <person name="Ma J."/>
        </authorList>
    </citation>
    <scope>NUCLEOTIDE SEQUENCE [LARGE SCALE GENOMIC DNA]</scope>
    <source>
        <strain evidence="5">CGMCC 4.7139</strain>
    </source>
</reference>
<dbReference type="PANTHER" id="PTHR36449:SF1">
    <property type="entry name" value="ACETYLTRANSFERASE"/>
    <property type="match status" value="1"/>
</dbReference>